<keyword evidence="5" id="KW-1185">Reference proteome</keyword>
<evidence type="ECO:0000313" key="4">
    <source>
        <dbReference type="EMBL" id="SHK42378.1"/>
    </source>
</evidence>
<dbReference type="STRING" id="1121331.SAMN02745248_02511"/>
<proteinExistence type="inferred from homology"/>
<keyword evidence="4" id="KW-0121">Carboxypeptidase</keyword>
<evidence type="ECO:0000256" key="2">
    <source>
        <dbReference type="ARBA" id="ARBA00022801"/>
    </source>
</evidence>
<dbReference type="EMBL" id="FRAD01000027">
    <property type="protein sequence ID" value="SHK42378.1"/>
    <property type="molecule type" value="Genomic_DNA"/>
</dbReference>
<evidence type="ECO:0000259" key="3">
    <source>
        <dbReference type="Pfam" id="PF17676"/>
    </source>
</evidence>
<dbReference type="SUPFAM" id="SSF141986">
    <property type="entry name" value="LD-carboxypeptidase A C-terminal domain-like"/>
    <property type="match status" value="1"/>
</dbReference>
<reference evidence="4 5" key="1">
    <citation type="submission" date="2016-11" db="EMBL/GenBank/DDBJ databases">
        <authorList>
            <person name="Jaros S."/>
            <person name="Januszkiewicz K."/>
            <person name="Wedrychowicz H."/>
        </authorList>
    </citation>
    <scope>NUCLEOTIDE SEQUENCE [LARGE SCALE GENOMIC DNA]</scope>
    <source>
        <strain evidence="4 5">DSM 3090</strain>
    </source>
</reference>
<organism evidence="4 5">
    <name type="scientific">Hathewaya proteolytica DSM 3090</name>
    <dbReference type="NCBI Taxonomy" id="1121331"/>
    <lineage>
        <taxon>Bacteria</taxon>
        <taxon>Bacillati</taxon>
        <taxon>Bacillota</taxon>
        <taxon>Clostridia</taxon>
        <taxon>Eubacteriales</taxon>
        <taxon>Clostridiaceae</taxon>
        <taxon>Hathewaya</taxon>
    </lineage>
</organism>
<accession>A0A1M6SCZ1</accession>
<dbReference type="InterPro" id="IPR003507">
    <property type="entry name" value="S66_fam"/>
</dbReference>
<dbReference type="Pfam" id="PF17676">
    <property type="entry name" value="Peptidase_S66C"/>
    <property type="match status" value="1"/>
</dbReference>
<evidence type="ECO:0000313" key="5">
    <source>
        <dbReference type="Proteomes" id="UP000183952"/>
    </source>
</evidence>
<sequence length="213" mass="24039">MLGIYAKTGLITYYGPAMVASFGEFPPFVDETFQYFADLVMGEKKIPYTIPTPEHWTDEFIDWEIQDGAKTCNKNELVTIHEGKVRGRFIGGNLNTMTGIWGTEYMPEIKQGDILMIEDTMKDISTLERSFSLLKLSGIFHRIGGLILGKHELFDDRGTGRKPYDVLMEVMGEVNFPVLAEFDCCHTHPMITMPIGCEVELDATNKKVSIINV</sequence>
<name>A0A1M6SCZ1_9CLOT</name>
<keyword evidence="2" id="KW-0378">Hydrolase</keyword>
<gene>
    <name evidence="4" type="ORF">SAMN02745248_02511</name>
</gene>
<dbReference type="PANTHER" id="PTHR30237">
    <property type="entry name" value="MURAMOYLTETRAPEPTIDE CARBOXYPEPTIDASE"/>
    <property type="match status" value="1"/>
</dbReference>
<dbReference type="PANTHER" id="PTHR30237:SF5">
    <property type="entry name" value="CARBOXYPEPTIDASE VC_A0337-RELATED"/>
    <property type="match status" value="1"/>
</dbReference>
<protein>
    <submittedName>
        <fullName evidence="4">LD-carboxypeptidase</fullName>
    </submittedName>
</protein>
<dbReference type="Gene3D" id="3.50.30.60">
    <property type="entry name" value="LD-carboxypeptidase A C-terminal domain-like"/>
    <property type="match status" value="1"/>
</dbReference>
<dbReference type="InterPro" id="IPR040921">
    <property type="entry name" value="Peptidase_S66C"/>
</dbReference>
<dbReference type="GO" id="GO:0004180">
    <property type="term" value="F:carboxypeptidase activity"/>
    <property type="evidence" value="ECO:0007669"/>
    <property type="project" value="UniProtKB-KW"/>
</dbReference>
<dbReference type="RefSeq" id="WP_242942389.1">
    <property type="nucleotide sequence ID" value="NZ_FRAD01000027.1"/>
</dbReference>
<evidence type="ECO:0000256" key="1">
    <source>
        <dbReference type="ARBA" id="ARBA00010233"/>
    </source>
</evidence>
<comment type="similarity">
    <text evidence="1">Belongs to the peptidase S66 family.</text>
</comment>
<dbReference type="InterPro" id="IPR027478">
    <property type="entry name" value="LdcA_N"/>
</dbReference>
<keyword evidence="4" id="KW-0645">Protease</keyword>
<dbReference type="AlphaFoldDB" id="A0A1M6SCZ1"/>
<dbReference type="InterPro" id="IPR027461">
    <property type="entry name" value="Carboxypeptidase_A_C_sf"/>
</dbReference>
<dbReference type="Proteomes" id="UP000183952">
    <property type="component" value="Unassembled WGS sequence"/>
</dbReference>
<feature type="domain" description="LD-carboxypeptidase C-terminal" evidence="3">
    <location>
        <begin position="86"/>
        <end position="201"/>
    </location>
</feature>
<dbReference type="Gene3D" id="3.40.50.10740">
    <property type="entry name" value="Class I glutamine amidotransferase-like"/>
    <property type="match status" value="1"/>
</dbReference>